<sequence length="442" mass="44921">MLFPITAREMALPVRDNYRRLARSVHRVSILAVSMCAAAVVVAAATLAAGASPTTTAEIYPVAVRGADGEKAALHPPFLPLTLDAERQADADQRPKEDPIMTIPATTYPVCNGPGPRPGPYGPTLRAWQASLYANCTVAQPDLLRRCALTSFRCCDDAVPSAGGASGAGIQCDLSSGLCHVMLLSPPGRMLIGSWRAVECAKLLVSDGSPTCACRTERVGAGAWSFPAPCVLLLPSSGLVDAAGVATVSTTSFGPYRFRNTTTPRPTAVNVPGEEPLECAPAETARVATCDADTAARAAVVFDKCLVRRGFRISLGRPGDCCATLVKGSSSVIHCILGGDCVRVSAGSTRVAVVANDWAPAAGGGCHGPGGIRIPPGQAPGLMCQCVPPDGAPAIPVGGGGCVARASPAPLADGCAMVDTAVGGTLGIGNTPFVPTLAQCAA</sequence>
<evidence type="ECO:0000313" key="2">
    <source>
        <dbReference type="Proteomes" id="UP000798662"/>
    </source>
</evidence>
<gene>
    <name evidence="1" type="ORF">I4F81_003416</name>
</gene>
<dbReference type="Proteomes" id="UP000798662">
    <property type="component" value="Chromosome 1"/>
</dbReference>
<keyword evidence="2" id="KW-1185">Reference proteome</keyword>
<accession>A0ACC3BSF7</accession>
<protein>
    <submittedName>
        <fullName evidence="1">Uncharacterized protein</fullName>
    </submittedName>
</protein>
<evidence type="ECO:0000313" key="1">
    <source>
        <dbReference type="EMBL" id="KAK1860830.1"/>
    </source>
</evidence>
<proteinExistence type="predicted"/>
<organism evidence="1 2">
    <name type="scientific">Pyropia yezoensis</name>
    <name type="common">Susabi-nori</name>
    <name type="synonym">Porphyra yezoensis</name>
    <dbReference type="NCBI Taxonomy" id="2788"/>
    <lineage>
        <taxon>Eukaryota</taxon>
        <taxon>Rhodophyta</taxon>
        <taxon>Bangiophyceae</taxon>
        <taxon>Bangiales</taxon>
        <taxon>Bangiaceae</taxon>
        <taxon>Pyropia</taxon>
    </lineage>
</organism>
<reference evidence="1" key="1">
    <citation type="submission" date="2019-11" db="EMBL/GenBank/DDBJ databases">
        <title>Nori genome reveals adaptations in red seaweeds to the harsh intertidal environment.</title>
        <authorList>
            <person name="Wang D."/>
            <person name="Mao Y."/>
        </authorList>
    </citation>
    <scope>NUCLEOTIDE SEQUENCE</scope>
    <source>
        <tissue evidence="1">Gametophyte</tissue>
    </source>
</reference>
<dbReference type="EMBL" id="CM020618">
    <property type="protein sequence ID" value="KAK1860830.1"/>
    <property type="molecule type" value="Genomic_DNA"/>
</dbReference>
<name>A0ACC3BSF7_PYRYE</name>
<comment type="caution">
    <text evidence="1">The sequence shown here is derived from an EMBL/GenBank/DDBJ whole genome shotgun (WGS) entry which is preliminary data.</text>
</comment>